<evidence type="ECO:0000256" key="1">
    <source>
        <dbReference type="SAM" id="MobiDB-lite"/>
    </source>
</evidence>
<accession>A0A8B7MXX7</accession>
<evidence type="ECO:0000313" key="3">
    <source>
        <dbReference type="Proteomes" id="UP000694843"/>
    </source>
</evidence>
<evidence type="ECO:0000256" key="2">
    <source>
        <dbReference type="SAM" id="SignalP"/>
    </source>
</evidence>
<feature type="signal peptide" evidence="2">
    <location>
        <begin position="1"/>
        <end position="21"/>
    </location>
</feature>
<keyword evidence="3" id="KW-1185">Reference proteome</keyword>
<feature type="region of interest" description="Disordered" evidence="1">
    <location>
        <begin position="123"/>
        <end position="154"/>
    </location>
</feature>
<feature type="region of interest" description="Disordered" evidence="1">
    <location>
        <begin position="179"/>
        <end position="325"/>
    </location>
</feature>
<dbReference type="OrthoDB" id="6395733at2759"/>
<feature type="compositionally biased region" description="Low complexity" evidence="1">
    <location>
        <begin position="226"/>
        <end position="263"/>
    </location>
</feature>
<dbReference type="AlphaFoldDB" id="A0A8B7MXX7"/>
<reference evidence="4" key="1">
    <citation type="submission" date="2025-08" db="UniProtKB">
        <authorList>
            <consortium name="RefSeq"/>
        </authorList>
    </citation>
    <scope>IDENTIFICATION</scope>
    <source>
        <tissue evidence="4">Whole organism</tissue>
    </source>
</reference>
<proteinExistence type="predicted"/>
<protein>
    <submittedName>
        <fullName evidence="4">Cell wall protein DAN4</fullName>
    </submittedName>
</protein>
<evidence type="ECO:0000313" key="4">
    <source>
        <dbReference type="RefSeq" id="XP_018006356.1"/>
    </source>
</evidence>
<feature type="compositionally biased region" description="Polar residues" evidence="1">
    <location>
        <begin position="265"/>
        <end position="278"/>
    </location>
</feature>
<dbReference type="RefSeq" id="XP_018006356.1">
    <property type="nucleotide sequence ID" value="XM_018150867.2"/>
</dbReference>
<name>A0A8B7MXX7_HYAAZ</name>
<dbReference type="Proteomes" id="UP000694843">
    <property type="component" value="Unplaced"/>
</dbReference>
<dbReference type="GeneID" id="108664299"/>
<gene>
    <name evidence="4" type="primary">LOC108664299</name>
</gene>
<organism evidence="3 4">
    <name type="scientific">Hyalella azteca</name>
    <name type="common">Amphipod</name>
    <dbReference type="NCBI Taxonomy" id="294128"/>
    <lineage>
        <taxon>Eukaryota</taxon>
        <taxon>Metazoa</taxon>
        <taxon>Ecdysozoa</taxon>
        <taxon>Arthropoda</taxon>
        <taxon>Crustacea</taxon>
        <taxon>Multicrustacea</taxon>
        <taxon>Malacostraca</taxon>
        <taxon>Eumalacostraca</taxon>
        <taxon>Peracarida</taxon>
        <taxon>Amphipoda</taxon>
        <taxon>Senticaudata</taxon>
        <taxon>Talitrida</taxon>
        <taxon>Talitroidea</taxon>
        <taxon>Hyalellidae</taxon>
        <taxon>Hyalella</taxon>
    </lineage>
</organism>
<sequence length="336" mass="37581">MRSPCPAILIAFVFFVVPAMGQKYAKKEQPSLISSLLDLLPEVEAIASENNIEVNVPRIRKSQLDNISEIFDMFVPFMKEVIKNRADETGEEVSEETQRTIATMERLFPKLINFVIALSTRPQVNPSDEPSLPDYRSHTGKSYGSSEEEKSGTFVELPTVDKEVLKKVFNKTTKIISQISRAASSGERNKNSSGDNKRVSLRPYFIDNSSTTTTRRPYTPRRRTYTKPTSTTTKAPRTFGTYTAPAETTTTAPRTYGTPAAPTKDVTSSRNEATTAQSYPAEESDESSESYTRGADVPFFTLPTARRTSSQRVTRGSPYVDSPLTRQLKPSKYYYV</sequence>
<feature type="compositionally biased region" description="Basic and acidic residues" evidence="1">
    <location>
        <begin position="187"/>
        <end position="198"/>
    </location>
</feature>
<feature type="chain" id="PRO_5034011255" evidence="2">
    <location>
        <begin position="22"/>
        <end position="336"/>
    </location>
</feature>
<dbReference type="KEGG" id="hazt:108664299"/>
<keyword evidence="2" id="KW-0732">Signal</keyword>